<dbReference type="PANTHER" id="PTHR48106:SF13">
    <property type="entry name" value="QUINONE OXIDOREDUCTASE-RELATED"/>
    <property type="match status" value="1"/>
</dbReference>
<organism evidence="4 5">
    <name type="scientific">Paraoerskovia sediminicola</name>
    <dbReference type="NCBI Taxonomy" id="1138587"/>
    <lineage>
        <taxon>Bacteria</taxon>
        <taxon>Bacillati</taxon>
        <taxon>Actinomycetota</taxon>
        <taxon>Actinomycetes</taxon>
        <taxon>Micrococcales</taxon>
        <taxon>Cellulomonadaceae</taxon>
        <taxon>Paraoerskovia</taxon>
    </lineage>
</organism>
<evidence type="ECO:0000256" key="1">
    <source>
        <dbReference type="ARBA" id="ARBA00022857"/>
    </source>
</evidence>
<protein>
    <recommendedName>
        <fullName evidence="6">Zinc-binding dehydrogenase</fullName>
    </recommendedName>
</protein>
<dbReference type="PANTHER" id="PTHR48106">
    <property type="entry name" value="QUINONE OXIDOREDUCTASE PIG3-RELATED"/>
    <property type="match status" value="1"/>
</dbReference>
<dbReference type="Pfam" id="PF13602">
    <property type="entry name" value="ADH_zinc_N_2"/>
    <property type="match status" value="1"/>
</dbReference>
<keyword evidence="2" id="KW-0560">Oxidoreductase</keyword>
<evidence type="ECO:0000313" key="4">
    <source>
        <dbReference type="EMBL" id="BDZ43795.1"/>
    </source>
</evidence>
<gene>
    <name evidence="4" type="ORF">GCM10025865_30940</name>
</gene>
<evidence type="ECO:0008006" key="6">
    <source>
        <dbReference type="Google" id="ProtNLM"/>
    </source>
</evidence>
<dbReference type="Proteomes" id="UP001321475">
    <property type="component" value="Chromosome"/>
</dbReference>
<name>A0ABM8G6N1_9CELL</name>
<keyword evidence="1" id="KW-0521">NADP</keyword>
<evidence type="ECO:0000313" key="5">
    <source>
        <dbReference type="Proteomes" id="UP001321475"/>
    </source>
</evidence>
<proteinExistence type="predicted"/>
<feature type="compositionally biased region" description="Low complexity" evidence="3">
    <location>
        <begin position="90"/>
        <end position="113"/>
    </location>
</feature>
<dbReference type="Gene3D" id="3.40.50.720">
    <property type="entry name" value="NAD(P)-binding Rossmann-like Domain"/>
    <property type="match status" value="1"/>
</dbReference>
<reference evidence="5" key="1">
    <citation type="journal article" date="2019" name="Int. J. Syst. Evol. Microbiol.">
        <title>The Global Catalogue of Microorganisms (GCM) 10K type strain sequencing project: providing services to taxonomists for standard genome sequencing and annotation.</title>
        <authorList>
            <consortium name="The Broad Institute Genomics Platform"/>
            <consortium name="The Broad Institute Genome Sequencing Center for Infectious Disease"/>
            <person name="Wu L."/>
            <person name="Ma J."/>
        </authorList>
    </citation>
    <scope>NUCLEOTIDE SEQUENCE [LARGE SCALE GENOMIC DNA]</scope>
    <source>
        <strain evidence="5">NBRC 108565</strain>
    </source>
</reference>
<feature type="region of interest" description="Disordered" evidence="3">
    <location>
        <begin position="81"/>
        <end position="113"/>
    </location>
</feature>
<dbReference type="Gene3D" id="3.90.180.10">
    <property type="entry name" value="Medium-chain alcohol dehydrogenases, catalytic domain"/>
    <property type="match status" value="1"/>
</dbReference>
<keyword evidence="5" id="KW-1185">Reference proteome</keyword>
<dbReference type="EMBL" id="AP027729">
    <property type="protein sequence ID" value="BDZ43795.1"/>
    <property type="molecule type" value="Genomic_DNA"/>
</dbReference>
<evidence type="ECO:0000256" key="3">
    <source>
        <dbReference type="SAM" id="MobiDB-lite"/>
    </source>
</evidence>
<evidence type="ECO:0000256" key="2">
    <source>
        <dbReference type="ARBA" id="ARBA00023002"/>
    </source>
</evidence>
<sequence>MLFGASSGPVPPVDLQRLNRAGSVYVTRPTLADHTVTRAELEHRAAAVLGAVADGTLDVHVGATFPLRRADDAHRALEGRSTTGKVLLLPDAAGEPTAPAEPAEPAGQGPSTS</sequence>
<accession>A0ABM8G6N1</accession>